<dbReference type="SUPFAM" id="SSF51905">
    <property type="entry name" value="FAD/NAD(P)-binding domain"/>
    <property type="match status" value="1"/>
</dbReference>
<keyword evidence="3" id="KW-0285">Flavoprotein</keyword>
<gene>
    <name evidence="8" type="ORF">Gocc_1117</name>
</gene>
<accession>A0A7M2YZ68</accession>
<dbReference type="Gene3D" id="3.30.9.10">
    <property type="entry name" value="D-Amino Acid Oxidase, subunit A, domain 2"/>
    <property type="match status" value="1"/>
</dbReference>
<reference evidence="8 9" key="1">
    <citation type="submission" date="2018-07" db="EMBL/GenBank/DDBJ databases">
        <title>High-quality-draft genome sequence of Gaiella occulta.</title>
        <authorList>
            <person name="Severino R."/>
            <person name="Froufe H.J.C."/>
            <person name="Rainey F.A."/>
            <person name="Barroso C."/>
            <person name="Albuquerque L."/>
            <person name="Lobo-Da-Cunha A."/>
            <person name="Da Costa M.S."/>
            <person name="Egas C."/>
        </authorList>
    </citation>
    <scope>NUCLEOTIDE SEQUENCE [LARGE SCALE GENOMIC DNA]</scope>
    <source>
        <strain evidence="8 9">F2-233</strain>
    </source>
</reference>
<comment type="cofactor">
    <cofactor evidence="1">
        <name>FAD</name>
        <dbReference type="ChEBI" id="CHEBI:57692"/>
    </cofactor>
</comment>
<keyword evidence="9" id="KW-1185">Reference proteome</keyword>
<dbReference type="GO" id="GO:0046168">
    <property type="term" value="P:glycerol-3-phosphate catabolic process"/>
    <property type="evidence" value="ECO:0007669"/>
    <property type="project" value="TreeGrafter"/>
</dbReference>
<dbReference type="InterPro" id="IPR006076">
    <property type="entry name" value="FAD-dep_OxRdtase"/>
</dbReference>
<dbReference type="InterPro" id="IPR031656">
    <property type="entry name" value="DAO_C"/>
</dbReference>
<dbReference type="PRINTS" id="PR01001">
    <property type="entry name" value="FADG3PDH"/>
</dbReference>
<evidence type="ECO:0000256" key="3">
    <source>
        <dbReference type="ARBA" id="ARBA00022630"/>
    </source>
</evidence>
<evidence type="ECO:0000256" key="1">
    <source>
        <dbReference type="ARBA" id="ARBA00001974"/>
    </source>
</evidence>
<dbReference type="Gene3D" id="1.10.8.870">
    <property type="entry name" value="Alpha-glycerophosphate oxidase, cap domain"/>
    <property type="match status" value="1"/>
</dbReference>
<dbReference type="InterPro" id="IPR000447">
    <property type="entry name" value="G3P_DH_FAD-dep"/>
</dbReference>
<evidence type="ECO:0000259" key="7">
    <source>
        <dbReference type="Pfam" id="PF16901"/>
    </source>
</evidence>
<dbReference type="OrthoDB" id="9766796at2"/>
<evidence type="ECO:0000256" key="2">
    <source>
        <dbReference type="ARBA" id="ARBA00007330"/>
    </source>
</evidence>
<evidence type="ECO:0000256" key="5">
    <source>
        <dbReference type="ARBA" id="ARBA00023002"/>
    </source>
</evidence>
<comment type="similarity">
    <text evidence="2">Belongs to the FAD-dependent glycerol-3-phosphate dehydrogenase family.</text>
</comment>
<evidence type="ECO:0000313" key="8">
    <source>
        <dbReference type="EMBL" id="RDI75319.1"/>
    </source>
</evidence>
<dbReference type="PANTHER" id="PTHR11985">
    <property type="entry name" value="GLYCEROL-3-PHOSPHATE DEHYDROGENASE"/>
    <property type="match status" value="1"/>
</dbReference>
<dbReference type="Proteomes" id="UP000254134">
    <property type="component" value="Unassembled WGS sequence"/>
</dbReference>
<organism evidence="8 9">
    <name type="scientific">Gaiella occulta</name>
    <dbReference type="NCBI Taxonomy" id="1002870"/>
    <lineage>
        <taxon>Bacteria</taxon>
        <taxon>Bacillati</taxon>
        <taxon>Actinomycetota</taxon>
        <taxon>Thermoleophilia</taxon>
        <taxon>Gaiellales</taxon>
        <taxon>Gaiellaceae</taxon>
        <taxon>Gaiella</taxon>
    </lineage>
</organism>
<protein>
    <submittedName>
        <fullName evidence="8">Glycerol-3-phosphate dehydrogenase</fullName>
    </submittedName>
</protein>
<comment type="caution">
    <text evidence="8">The sequence shown here is derived from an EMBL/GenBank/DDBJ whole genome shotgun (WGS) entry which is preliminary data.</text>
</comment>
<feature type="domain" description="FAD dependent oxidoreductase" evidence="6">
    <location>
        <begin position="27"/>
        <end position="380"/>
    </location>
</feature>
<proteinExistence type="inferred from homology"/>
<keyword evidence="4" id="KW-0274">FAD</keyword>
<dbReference type="InterPro" id="IPR036188">
    <property type="entry name" value="FAD/NAD-bd_sf"/>
</dbReference>
<keyword evidence="5" id="KW-0560">Oxidoreductase</keyword>
<dbReference type="InterPro" id="IPR038299">
    <property type="entry name" value="DAO_C_sf"/>
</dbReference>
<dbReference type="AlphaFoldDB" id="A0A7M2YZ68"/>
<dbReference type="Gene3D" id="3.50.50.60">
    <property type="entry name" value="FAD/NAD(P)-binding domain"/>
    <property type="match status" value="1"/>
</dbReference>
<evidence type="ECO:0000259" key="6">
    <source>
        <dbReference type="Pfam" id="PF01266"/>
    </source>
</evidence>
<sequence length="527" mass="55265">MRPPASVAVGRGSRADRLERLRSTVFDVLVIGGGATGAATAWAAARTGARVALVDRRDAAGATSSASSKLVHGGLRYLRLGDVRLVREAHRERRWNASVVAPHLVRPLSFVLPVRPDSPYRESELRLGVFLYGALSGFRDGRSGKMAPAEAARLAPGLRLDPGTSFVSYHDHQTDDARLVLAALRTAEDLGTTWLNYAEVLSLRTESGRVAGAEVRDAIDGEAVSVRARVVVNATGPWLDTIRALEHPGAGTSVRLSKGAHLVLEPEQPWSAAVTSPLPGGRVSFAIPWHGMLLLGTTDEAFEGDPATVAATPADEAQILAEAATTLDARAIRSDRVRASFAGLRVLPLSGAGTAATKRETVVTVGPHGMVSVAGGKLTTWRRIGVDVATRALETVGLPVPDGRPAPVAGAADPARVADDLARSHPGLPADVRAHLAGLYGSLAHEVLEPAAADHSLYEPIVEGAPDIRAQALYAVERELALTPDDILRRRTTVALRGLEAAARPAVQAFLDGAGGDLRPEAAGGSR</sequence>
<reference evidence="9" key="2">
    <citation type="journal article" date="2019" name="MicrobiologyOpen">
        <title>High-quality draft genome sequence of Gaiella occulta isolated from a 150 meter deep mineral water borehole and comparison with the genome sequences of other deep-branching lineages of the phylum Actinobacteria.</title>
        <authorList>
            <person name="Severino R."/>
            <person name="Froufe H.J.C."/>
            <person name="Barroso C."/>
            <person name="Albuquerque L."/>
            <person name="Lobo-da-Cunha A."/>
            <person name="da Costa M.S."/>
            <person name="Egas C."/>
        </authorList>
    </citation>
    <scope>NUCLEOTIDE SEQUENCE [LARGE SCALE GENOMIC DNA]</scope>
    <source>
        <strain evidence="9">F2-233</strain>
    </source>
</reference>
<dbReference type="SUPFAM" id="SSF54373">
    <property type="entry name" value="FAD-linked reductases, C-terminal domain"/>
    <property type="match status" value="1"/>
</dbReference>
<evidence type="ECO:0000256" key="4">
    <source>
        <dbReference type="ARBA" id="ARBA00022827"/>
    </source>
</evidence>
<dbReference type="EMBL" id="QQZY01000002">
    <property type="protein sequence ID" value="RDI75319.1"/>
    <property type="molecule type" value="Genomic_DNA"/>
</dbReference>
<evidence type="ECO:0000313" key="9">
    <source>
        <dbReference type="Proteomes" id="UP000254134"/>
    </source>
</evidence>
<dbReference type="Pfam" id="PF01266">
    <property type="entry name" value="DAO"/>
    <property type="match status" value="1"/>
</dbReference>
<name>A0A7M2YZ68_9ACTN</name>
<dbReference type="GO" id="GO:0004368">
    <property type="term" value="F:glycerol-3-phosphate dehydrogenase (quinone) activity"/>
    <property type="evidence" value="ECO:0007669"/>
    <property type="project" value="InterPro"/>
</dbReference>
<dbReference type="Pfam" id="PF16901">
    <property type="entry name" value="DAO_C"/>
    <property type="match status" value="1"/>
</dbReference>
<feature type="domain" description="Alpha-glycerophosphate oxidase C-terminal" evidence="7">
    <location>
        <begin position="407"/>
        <end position="502"/>
    </location>
</feature>
<dbReference type="PANTHER" id="PTHR11985:SF31">
    <property type="entry name" value="GLYCEROL-3-PHOSPHATE DEHYDROGENASE 2"/>
    <property type="match status" value="1"/>
</dbReference>